<name>A0A8S5UZM8_9CAUD</name>
<protein>
    <submittedName>
        <fullName evidence="1">Poxvirus B22R protein N-terminal</fullName>
    </submittedName>
</protein>
<organism evidence="1">
    <name type="scientific">Siphoviridae sp. ctJT77</name>
    <dbReference type="NCBI Taxonomy" id="2825432"/>
    <lineage>
        <taxon>Viruses</taxon>
        <taxon>Duplodnaviria</taxon>
        <taxon>Heunggongvirae</taxon>
        <taxon>Uroviricota</taxon>
        <taxon>Caudoviricetes</taxon>
    </lineage>
</organism>
<dbReference type="EMBL" id="BK016174">
    <property type="protein sequence ID" value="DAF99900.1"/>
    <property type="molecule type" value="Genomic_DNA"/>
</dbReference>
<accession>A0A8S5UZM8</accession>
<reference evidence="1" key="1">
    <citation type="journal article" date="2021" name="Proc. Natl. Acad. Sci. U.S.A.">
        <title>A Catalog of Tens of Thousands of Viruses from Human Metagenomes Reveals Hidden Associations with Chronic Diseases.</title>
        <authorList>
            <person name="Tisza M.J."/>
            <person name="Buck C.B."/>
        </authorList>
    </citation>
    <scope>NUCLEOTIDE SEQUENCE</scope>
    <source>
        <strain evidence="1">CtJT77</strain>
    </source>
</reference>
<evidence type="ECO:0000313" key="1">
    <source>
        <dbReference type="EMBL" id="DAF99900.1"/>
    </source>
</evidence>
<proteinExistence type="predicted"/>
<sequence length="66" mass="7781">MKKLKKIVKLGIIYVVVTGYCCHVTDQFVMYTDPEDGIETGKLESEFPWKHIFDNCKILFNRLKKK</sequence>